<keyword evidence="11" id="KW-0028">Amino-acid biosynthesis</keyword>
<evidence type="ECO:0000313" key="23">
    <source>
        <dbReference type="EMBL" id="KAH6585903.1"/>
    </source>
</evidence>
<dbReference type="InterPro" id="IPR013785">
    <property type="entry name" value="Aldolase_TIM"/>
</dbReference>
<comment type="caution">
    <text evidence="23">The sequence shown here is derived from an EMBL/GenBank/DDBJ whole genome shotgun (WGS) entry which is preliminary data.</text>
</comment>
<feature type="domain" description="Indole-3-glycerol phosphate synthase" evidence="21">
    <location>
        <begin position="270"/>
        <end position="537"/>
    </location>
</feature>
<evidence type="ECO:0000256" key="6">
    <source>
        <dbReference type="ARBA" id="ARBA00004873"/>
    </source>
</evidence>
<reference evidence="23 24" key="1">
    <citation type="submission" date="2021-02" db="EMBL/GenBank/DDBJ databases">
        <title>Variation within the Batrachochytrium salamandrivorans European outbreak.</title>
        <authorList>
            <person name="Kelly M."/>
            <person name="Pasmans F."/>
            <person name="Shea T.P."/>
            <person name="Munoz J.F."/>
            <person name="Carranza S."/>
            <person name="Cuomo C.A."/>
            <person name="Martel A."/>
        </authorList>
    </citation>
    <scope>NUCLEOTIDE SEQUENCE [LARGE SCALE GENOMIC DNA]</scope>
    <source>
        <strain evidence="23 24">AMFP18/2</strain>
    </source>
</reference>
<evidence type="ECO:0000259" key="22">
    <source>
        <dbReference type="Pfam" id="PF00697"/>
    </source>
</evidence>
<dbReference type="PANTHER" id="PTHR43418">
    <property type="entry name" value="MULTIFUNCTIONAL TRYPTOPHAN BIOSYNTHESIS PROTEIN-RELATED"/>
    <property type="match status" value="1"/>
</dbReference>
<dbReference type="InterPro" id="IPR017926">
    <property type="entry name" value="GATASE"/>
</dbReference>
<dbReference type="EMBL" id="JAFCIX010000577">
    <property type="protein sequence ID" value="KAH6585903.1"/>
    <property type="molecule type" value="Genomic_DNA"/>
</dbReference>
<keyword evidence="13" id="KW-0315">Glutamine amidotransferase</keyword>
<evidence type="ECO:0000259" key="20">
    <source>
        <dbReference type="Pfam" id="PF00117"/>
    </source>
</evidence>
<dbReference type="EC" id="4.1.3.27" evidence="7"/>
<sequence>MATLLIDNYDSFTWNVYQLLSELGADVRVFRNDSISVAEAIALAPRNVVVSPGPGHPSSAGISTRIIDHFAGKVPVLGVCLGEQCMFELYGGTVGPAGELVHGKTTPLLHDGLHLYDQVPQMVECTRYHSLAADPATLPSALIITSRTASGIVMGVRHRTMALEGVQFHPESIASEGGRRMFANFLRWEGGSWDTLQYRPDLVKFDFNLSAGSDEPVGALSYGASVGSGISLNAIKKLNSTSGSNNNTTTTSSTTSSTGNTPSLGKKSILNTIIAQRAIDIAAAMDTPGSSFIQLQRSIALGVAPAAINFKDRLLFSNSSPDLPSQVAVLAEIKRASPSKGDICLSAHAATIARQYALAGASAISVLTEPTWFKGSLFDMLQARLALQDVPDRPAVLCKDFILHRYQILQARLHGADSLLLIVACLDDAQLTDLMGFSRNLGMEPLVEVASAAEMQRAVRLGALVIGVNNRDLNTFTVDASRTIELADMVSADIFLIALSGITCRADIEPYIAAGARGVLVGEALMKASNKHAFIGSLVDPSISSMELRQPVSMEDSHSQRVKICGITNVLDAEAAVDAGADFIGLIFAPSSPRCINATQAAAIVSSVRTYTNTHRAATLLSSVQATSLPTSTPSATVSCETWFTSRVADGVLPRRSPLFVGVFTTQSISEIQHIVNTAGLDLVQLHGASPDIDLPALISVPVIQVLHVDPETTTASLLNQISSFSQRASYLLLDTAVAAGVGSGGSGQTFDWKMAKTISAMNIPFFLAGGMTPNNVGEAVSLIRPWCIDVCSGVEMEGKKGVKDHEKMQAFVSNASVV</sequence>
<evidence type="ECO:0000256" key="4">
    <source>
        <dbReference type="ARBA" id="ARBA00004664"/>
    </source>
</evidence>
<keyword evidence="24" id="KW-1185">Reference proteome</keyword>
<evidence type="ECO:0000256" key="5">
    <source>
        <dbReference type="ARBA" id="ARBA00004696"/>
    </source>
</evidence>
<comment type="catalytic activity">
    <reaction evidence="18">
        <text>chorismate + L-glutamine = anthranilate + pyruvate + L-glutamate + H(+)</text>
        <dbReference type="Rhea" id="RHEA:21732"/>
        <dbReference type="ChEBI" id="CHEBI:15361"/>
        <dbReference type="ChEBI" id="CHEBI:15378"/>
        <dbReference type="ChEBI" id="CHEBI:16567"/>
        <dbReference type="ChEBI" id="CHEBI:29748"/>
        <dbReference type="ChEBI" id="CHEBI:29985"/>
        <dbReference type="ChEBI" id="CHEBI:58359"/>
        <dbReference type="EC" id="4.1.3.27"/>
    </reaction>
</comment>
<dbReference type="InterPro" id="IPR011060">
    <property type="entry name" value="RibuloseP-bd_barrel"/>
</dbReference>
<evidence type="ECO:0000256" key="10">
    <source>
        <dbReference type="ARBA" id="ARBA00018819"/>
    </source>
</evidence>
<dbReference type="SUPFAM" id="SSF52317">
    <property type="entry name" value="Class I glutamine amidotransferase-like"/>
    <property type="match status" value="1"/>
</dbReference>
<feature type="domain" description="N-(5'phosphoribosyl) anthranilate isomerase (PRAI)" evidence="22">
    <location>
        <begin position="616"/>
        <end position="814"/>
    </location>
</feature>
<dbReference type="SUPFAM" id="SSF51366">
    <property type="entry name" value="Ribulose-phoshate binding barrel"/>
    <property type="match status" value="2"/>
</dbReference>
<evidence type="ECO:0000256" key="3">
    <source>
        <dbReference type="ARBA" id="ARBA00003272"/>
    </source>
</evidence>
<dbReference type="Pfam" id="PF00218">
    <property type="entry name" value="IGPS"/>
    <property type="match status" value="1"/>
</dbReference>
<dbReference type="InterPro" id="IPR013798">
    <property type="entry name" value="Indole-3-glycerol_P_synth_dom"/>
</dbReference>
<evidence type="ECO:0000256" key="16">
    <source>
        <dbReference type="ARBA" id="ARBA00023239"/>
    </source>
</evidence>
<evidence type="ECO:0000256" key="1">
    <source>
        <dbReference type="ARBA" id="ARBA00001164"/>
    </source>
</evidence>
<evidence type="ECO:0000256" key="12">
    <source>
        <dbReference type="ARBA" id="ARBA00022822"/>
    </source>
</evidence>
<dbReference type="InterPro" id="IPR006221">
    <property type="entry name" value="TrpG/PapA_dom"/>
</dbReference>
<comment type="catalytic activity">
    <reaction evidence="2">
        <text>1-(2-carboxyphenylamino)-1-deoxy-D-ribulose 5-phosphate + H(+) = (1S,2R)-1-C-(indol-3-yl)glycerol 3-phosphate + CO2 + H2O</text>
        <dbReference type="Rhea" id="RHEA:23476"/>
        <dbReference type="ChEBI" id="CHEBI:15377"/>
        <dbReference type="ChEBI" id="CHEBI:15378"/>
        <dbReference type="ChEBI" id="CHEBI:16526"/>
        <dbReference type="ChEBI" id="CHEBI:58613"/>
        <dbReference type="ChEBI" id="CHEBI:58866"/>
        <dbReference type="EC" id="4.1.1.48"/>
    </reaction>
</comment>
<keyword evidence="14" id="KW-0057">Aromatic amino acid biosynthesis</keyword>
<name>A0ABQ8ESG6_9FUNG</name>
<comment type="pathway">
    <text evidence="6">Amino-acid biosynthesis; L-tryptophan biosynthesis; L-tryptophan from chorismate: step 1/5.</text>
</comment>
<feature type="domain" description="Glutamine amidotransferase" evidence="20">
    <location>
        <begin position="4"/>
        <end position="186"/>
    </location>
</feature>
<dbReference type="PROSITE" id="PS51273">
    <property type="entry name" value="GATASE_TYPE_1"/>
    <property type="match status" value="1"/>
</dbReference>
<keyword evidence="17" id="KW-0511">Multifunctional enzyme</keyword>
<evidence type="ECO:0000256" key="11">
    <source>
        <dbReference type="ARBA" id="ARBA00022605"/>
    </source>
</evidence>
<comment type="function">
    <text evidence="3">Trifunctional enzyme bearing the Gln amidotransferase (GATase) domain of anthranilate synthase, indole-glycerolphosphate synthase, and phosphoribosylanthranilate isomerase activities.</text>
</comment>
<evidence type="ECO:0000256" key="7">
    <source>
        <dbReference type="ARBA" id="ARBA00012266"/>
    </source>
</evidence>
<dbReference type="CDD" id="cd01743">
    <property type="entry name" value="GATase1_Anthranilate_Synthase"/>
    <property type="match status" value="1"/>
</dbReference>
<comment type="pathway">
    <text evidence="5">Amino-acid biosynthesis; L-tryptophan biosynthesis; L-tryptophan from chorismate: step 4/5.</text>
</comment>
<evidence type="ECO:0000256" key="18">
    <source>
        <dbReference type="ARBA" id="ARBA00047683"/>
    </source>
</evidence>
<dbReference type="CDD" id="cd00405">
    <property type="entry name" value="PRAI"/>
    <property type="match status" value="1"/>
</dbReference>
<dbReference type="NCBIfam" id="TIGR00566">
    <property type="entry name" value="trpG_papA"/>
    <property type="match status" value="1"/>
</dbReference>
<feature type="compositionally biased region" description="Low complexity" evidence="19">
    <location>
        <begin position="241"/>
        <end position="261"/>
    </location>
</feature>
<dbReference type="Pfam" id="PF00117">
    <property type="entry name" value="GATase"/>
    <property type="match status" value="1"/>
</dbReference>
<dbReference type="HAMAP" id="MF_00135">
    <property type="entry name" value="PRAI"/>
    <property type="match status" value="1"/>
</dbReference>
<feature type="region of interest" description="Disordered" evidence="19">
    <location>
        <begin position="241"/>
        <end position="263"/>
    </location>
</feature>
<evidence type="ECO:0000313" key="24">
    <source>
        <dbReference type="Proteomes" id="UP001648503"/>
    </source>
</evidence>
<dbReference type="Proteomes" id="UP001648503">
    <property type="component" value="Unassembled WGS sequence"/>
</dbReference>
<dbReference type="EC" id="4.1.1.48" evidence="8"/>
<dbReference type="CDD" id="cd00331">
    <property type="entry name" value="IGPS"/>
    <property type="match status" value="1"/>
</dbReference>
<dbReference type="InterPro" id="IPR029062">
    <property type="entry name" value="Class_I_gatase-like"/>
</dbReference>
<dbReference type="Gene3D" id="3.40.50.880">
    <property type="match status" value="1"/>
</dbReference>
<dbReference type="Gene3D" id="3.20.20.70">
    <property type="entry name" value="Aldolase class I"/>
    <property type="match status" value="2"/>
</dbReference>
<dbReference type="EC" id="5.3.1.24" evidence="9"/>
<comment type="pathway">
    <text evidence="4">Amino-acid biosynthesis; L-tryptophan biosynthesis; L-tryptophan from chorismate: step 3/5.</text>
</comment>
<dbReference type="InterPro" id="IPR001240">
    <property type="entry name" value="PRAI_dom"/>
</dbReference>
<organism evidence="23 24">
    <name type="scientific">Batrachochytrium salamandrivorans</name>
    <dbReference type="NCBI Taxonomy" id="1357716"/>
    <lineage>
        <taxon>Eukaryota</taxon>
        <taxon>Fungi</taxon>
        <taxon>Fungi incertae sedis</taxon>
        <taxon>Chytridiomycota</taxon>
        <taxon>Chytridiomycota incertae sedis</taxon>
        <taxon>Chytridiomycetes</taxon>
        <taxon>Rhizophydiales</taxon>
        <taxon>Rhizophydiales incertae sedis</taxon>
        <taxon>Batrachochytrium</taxon>
    </lineage>
</organism>
<dbReference type="PRINTS" id="PR00097">
    <property type="entry name" value="ANTSNTHASEII"/>
</dbReference>
<evidence type="ECO:0000256" key="15">
    <source>
        <dbReference type="ARBA" id="ARBA00023235"/>
    </source>
</evidence>
<evidence type="ECO:0000256" key="2">
    <source>
        <dbReference type="ARBA" id="ARBA00001633"/>
    </source>
</evidence>
<comment type="catalytic activity">
    <reaction evidence="1">
        <text>N-(5-phospho-beta-D-ribosyl)anthranilate = 1-(2-carboxyphenylamino)-1-deoxy-D-ribulose 5-phosphate</text>
        <dbReference type="Rhea" id="RHEA:21540"/>
        <dbReference type="ChEBI" id="CHEBI:18277"/>
        <dbReference type="ChEBI" id="CHEBI:58613"/>
        <dbReference type="EC" id="5.3.1.24"/>
    </reaction>
</comment>
<dbReference type="InterPro" id="IPR001468">
    <property type="entry name" value="Indole-3-GlycerolPSynthase_CS"/>
</dbReference>
<dbReference type="InterPro" id="IPR050472">
    <property type="entry name" value="Anth_synth/Amidotransfase"/>
</dbReference>
<protein>
    <recommendedName>
        <fullName evidence="10">Multifunctional tryptophan biosynthesis protein</fullName>
        <ecNumber evidence="8">4.1.1.48</ecNumber>
        <ecNumber evidence="7">4.1.3.27</ecNumber>
        <ecNumber evidence="9">5.3.1.24</ecNumber>
    </recommendedName>
</protein>
<keyword evidence="12" id="KW-0822">Tryptophan biosynthesis</keyword>
<proteinExistence type="inferred from homology"/>
<evidence type="ECO:0000256" key="13">
    <source>
        <dbReference type="ARBA" id="ARBA00022962"/>
    </source>
</evidence>
<keyword evidence="15" id="KW-0413">Isomerase</keyword>
<evidence type="ECO:0000256" key="14">
    <source>
        <dbReference type="ARBA" id="ARBA00023141"/>
    </source>
</evidence>
<dbReference type="PANTHER" id="PTHR43418:SF4">
    <property type="entry name" value="MULTIFUNCTIONAL TRYPTOPHAN BIOSYNTHESIS PROTEIN"/>
    <property type="match status" value="1"/>
</dbReference>
<evidence type="ECO:0000259" key="21">
    <source>
        <dbReference type="Pfam" id="PF00218"/>
    </source>
</evidence>
<evidence type="ECO:0000256" key="19">
    <source>
        <dbReference type="SAM" id="MobiDB-lite"/>
    </source>
</evidence>
<keyword evidence="16" id="KW-0456">Lyase</keyword>
<gene>
    <name evidence="23" type="ORF">BASA50_000847</name>
</gene>
<evidence type="ECO:0000256" key="9">
    <source>
        <dbReference type="ARBA" id="ARBA00012572"/>
    </source>
</evidence>
<dbReference type="PRINTS" id="PR00096">
    <property type="entry name" value="GATASE"/>
</dbReference>
<dbReference type="PROSITE" id="PS00614">
    <property type="entry name" value="IGPS"/>
    <property type="match status" value="1"/>
</dbReference>
<accession>A0ABQ8ESG6</accession>
<evidence type="ECO:0000256" key="8">
    <source>
        <dbReference type="ARBA" id="ARBA00012362"/>
    </source>
</evidence>
<evidence type="ECO:0000256" key="17">
    <source>
        <dbReference type="ARBA" id="ARBA00023268"/>
    </source>
</evidence>
<dbReference type="Pfam" id="PF00697">
    <property type="entry name" value="PRAI"/>
    <property type="match status" value="1"/>
</dbReference>